<keyword evidence="3" id="KW-1185">Reference proteome</keyword>
<name>A0A328AQC9_9CAUL</name>
<dbReference type="InterPro" id="IPR001296">
    <property type="entry name" value="Glyco_trans_1"/>
</dbReference>
<dbReference type="Gene3D" id="3.40.50.2000">
    <property type="entry name" value="Glycogen Phosphorylase B"/>
    <property type="match status" value="1"/>
</dbReference>
<dbReference type="OrthoDB" id="5123492at2"/>
<dbReference type="EMBL" id="QFYR01000001">
    <property type="protein sequence ID" value="RAK57223.1"/>
    <property type="molecule type" value="Genomic_DNA"/>
</dbReference>
<gene>
    <name evidence="2" type="ORF">DJ018_04540</name>
</gene>
<reference evidence="3" key="1">
    <citation type="submission" date="2018-05" db="EMBL/GenBank/DDBJ databases">
        <authorList>
            <person name="Li X."/>
        </authorList>
    </citation>
    <scope>NUCLEOTIDE SEQUENCE [LARGE SCALE GENOMIC DNA]</scope>
    <source>
        <strain evidence="3">YIM 73061</strain>
    </source>
</reference>
<dbReference type="GO" id="GO:0016757">
    <property type="term" value="F:glycosyltransferase activity"/>
    <property type="evidence" value="ECO:0007669"/>
    <property type="project" value="InterPro"/>
</dbReference>
<evidence type="ECO:0000313" key="2">
    <source>
        <dbReference type="EMBL" id="RAK57223.1"/>
    </source>
</evidence>
<organism evidence="2 3">
    <name type="scientific">Phenylobacterium deserti</name>
    <dbReference type="NCBI Taxonomy" id="1914756"/>
    <lineage>
        <taxon>Bacteria</taxon>
        <taxon>Pseudomonadati</taxon>
        <taxon>Pseudomonadota</taxon>
        <taxon>Alphaproteobacteria</taxon>
        <taxon>Caulobacterales</taxon>
        <taxon>Caulobacteraceae</taxon>
        <taxon>Phenylobacterium</taxon>
    </lineage>
</organism>
<dbReference type="SUPFAM" id="SSF53756">
    <property type="entry name" value="UDP-Glycosyltransferase/glycogen phosphorylase"/>
    <property type="match status" value="1"/>
</dbReference>
<accession>A0A328AQC9</accession>
<protein>
    <recommendedName>
        <fullName evidence="1">Glycosyl transferase family 1 domain-containing protein</fullName>
    </recommendedName>
</protein>
<evidence type="ECO:0000313" key="3">
    <source>
        <dbReference type="Proteomes" id="UP000249725"/>
    </source>
</evidence>
<evidence type="ECO:0000259" key="1">
    <source>
        <dbReference type="Pfam" id="PF00534"/>
    </source>
</evidence>
<dbReference type="Pfam" id="PF00534">
    <property type="entry name" value="Glycos_transf_1"/>
    <property type="match status" value="1"/>
</dbReference>
<dbReference type="RefSeq" id="WP_111513675.1">
    <property type="nucleotide sequence ID" value="NZ_QFYR01000001.1"/>
</dbReference>
<feature type="domain" description="Glycosyl transferase family 1" evidence="1">
    <location>
        <begin position="189"/>
        <end position="268"/>
    </location>
</feature>
<sequence>MARILYLSFPDGRLTGGQKMILRHVQTLRELGFDARLWLGPSGRLPEGATATVPVEPATPFQADDVLVIPEDAKNALAAAAGFPQRTVVFCQGHIKFAYNALDALNGFPAERFPPLIAVGPTVAEAVGRLFPDASVEVVRGFVDDQLFAPRGAAALRVALTPSKRPFEADLIQKLLPQMHPRHADLQWTVLEGLPEAQVAEAFAGSALFLSLARMEGLGLTALEAMASGAICCGFLGLGGRDFGADENGFWAPEDDCFAAADALAQAADLVKAGGPALERMRKAGLDTARRWSPAVFRRELEAVWMRLAPQARRREGPLG</sequence>
<proteinExistence type="predicted"/>
<comment type="caution">
    <text evidence="2">The sequence shown here is derived from an EMBL/GenBank/DDBJ whole genome shotgun (WGS) entry which is preliminary data.</text>
</comment>
<dbReference type="AlphaFoldDB" id="A0A328AQC9"/>
<dbReference type="Proteomes" id="UP000249725">
    <property type="component" value="Unassembled WGS sequence"/>
</dbReference>